<dbReference type="OrthoDB" id="8987936at2"/>
<organism evidence="1 2">
    <name type="scientific">Paraburkholderia madseniana</name>
    <dbReference type="NCBI Taxonomy" id="2599607"/>
    <lineage>
        <taxon>Bacteria</taxon>
        <taxon>Pseudomonadati</taxon>
        <taxon>Pseudomonadota</taxon>
        <taxon>Betaproteobacteria</taxon>
        <taxon>Burkholderiales</taxon>
        <taxon>Burkholderiaceae</taxon>
        <taxon>Paraburkholderia</taxon>
    </lineage>
</organism>
<proteinExistence type="predicted"/>
<protein>
    <recommendedName>
        <fullName evidence="3">LysR substrate-binding domain-containing protein</fullName>
    </recommendedName>
</protein>
<sequence>MLRIIREAAGYQSFKISVGHIGDADLPFIPLVLIRFRALYLAITVERREMNTAQQIAALKKLHRLGLSLPAGSVLNDAEILTEPLLESNCALLMRSHHRLANVDCLKLVDLVLSV</sequence>
<evidence type="ECO:0008006" key="3">
    <source>
        <dbReference type="Google" id="ProtNLM"/>
    </source>
</evidence>
<accession>A0A6N6WAI4</accession>
<evidence type="ECO:0000313" key="1">
    <source>
        <dbReference type="EMBL" id="KAE8757675.1"/>
    </source>
</evidence>
<gene>
    <name evidence="1" type="ORF">FSO04_22525</name>
</gene>
<dbReference type="Proteomes" id="UP000463700">
    <property type="component" value="Unassembled WGS sequence"/>
</dbReference>
<reference evidence="1 2" key="1">
    <citation type="journal article" date="2020" name="Int. J. Syst. Evol. Microbiol.">
        <title>Paraburkholderia madseniana sp. nov., a phenolic acid-degrading bacterium isolated from acidic forest soil.</title>
        <authorList>
            <person name="Wilhelm R.C."/>
            <person name="Murphy S.J.L."/>
            <person name="Feriancek N.M."/>
            <person name="Karasz D.C."/>
            <person name="DeRito C.M."/>
            <person name="Newman J.D."/>
            <person name="Buckley D.H."/>
        </authorList>
    </citation>
    <scope>NUCLEOTIDE SEQUENCE [LARGE SCALE GENOMIC DNA]</scope>
    <source>
        <strain evidence="1 2">RP11</strain>
    </source>
</reference>
<dbReference type="EMBL" id="VOSW01000043">
    <property type="protein sequence ID" value="KAE8757675.1"/>
    <property type="molecule type" value="Genomic_DNA"/>
</dbReference>
<comment type="caution">
    <text evidence="1">The sequence shown here is derived from an EMBL/GenBank/DDBJ whole genome shotgun (WGS) entry which is preliminary data.</text>
</comment>
<evidence type="ECO:0000313" key="2">
    <source>
        <dbReference type="Proteomes" id="UP000463700"/>
    </source>
</evidence>
<dbReference type="AlphaFoldDB" id="A0A6N6WAI4"/>
<name>A0A6N6WAI4_9BURK</name>
<dbReference type="Gene3D" id="3.40.190.10">
    <property type="entry name" value="Periplasmic binding protein-like II"/>
    <property type="match status" value="2"/>
</dbReference>
<dbReference type="RefSeq" id="WP_154562624.1">
    <property type="nucleotide sequence ID" value="NZ_VOSW01000043.1"/>
</dbReference>